<feature type="domain" description="RRM" evidence="6">
    <location>
        <begin position="559"/>
        <end position="620"/>
    </location>
</feature>
<dbReference type="Proteomes" id="UP001152607">
    <property type="component" value="Unassembled WGS sequence"/>
</dbReference>
<evidence type="ECO:0000313" key="7">
    <source>
        <dbReference type="EMBL" id="CAI6336498.1"/>
    </source>
</evidence>
<protein>
    <recommendedName>
        <fullName evidence="6">RRM domain-containing protein</fullName>
    </recommendedName>
</protein>
<feature type="compositionally biased region" description="Low complexity" evidence="5">
    <location>
        <begin position="25"/>
        <end position="37"/>
    </location>
</feature>
<dbReference type="InterPro" id="IPR000504">
    <property type="entry name" value="RRM_dom"/>
</dbReference>
<evidence type="ECO:0000313" key="8">
    <source>
        <dbReference type="Proteomes" id="UP001152607"/>
    </source>
</evidence>
<reference evidence="7" key="1">
    <citation type="submission" date="2023-01" db="EMBL/GenBank/DDBJ databases">
        <authorList>
            <person name="Van Ghelder C."/>
            <person name="Rancurel C."/>
        </authorList>
    </citation>
    <scope>NUCLEOTIDE SEQUENCE</scope>
    <source>
        <strain evidence="7">CNCM I-4278</strain>
    </source>
</reference>
<keyword evidence="3 4" id="KW-0694">RNA-binding</keyword>
<dbReference type="InterPro" id="IPR012677">
    <property type="entry name" value="Nucleotide-bd_a/b_plait_sf"/>
</dbReference>
<dbReference type="GO" id="GO:0006397">
    <property type="term" value="P:mRNA processing"/>
    <property type="evidence" value="ECO:0007669"/>
    <property type="project" value="InterPro"/>
</dbReference>
<evidence type="ECO:0000259" key="6">
    <source>
        <dbReference type="PROSITE" id="PS50102"/>
    </source>
</evidence>
<feature type="region of interest" description="Disordered" evidence="5">
    <location>
        <begin position="16"/>
        <end position="238"/>
    </location>
</feature>
<name>A0A9W4XLY9_9PLEO</name>
<evidence type="ECO:0000256" key="5">
    <source>
        <dbReference type="SAM" id="MobiDB-lite"/>
    </source>
</evidence>
<accession>A0A9W4XLY9</accession>
<feature type="region of interest" description="Disordered" evidence="5">
    <location>
        <begin position="315"/>
        <end position="337"/>
    </location>
</feature>
<organism evidence="7 8">
    <name type="scientific">Periconia digitata</name>
    <dbReference type="NCBI Taxonomy" id="1303443"/>
    <lineage>
        <taxon>Eukaryota</taxon>
        <taxon>Fungi</taxon>
        <taxon>Dikarya</taxon>
        <taxon>Ascomycota</taxon>
        <taxon>Pezizomycotina</taxon>
        <taxon>Dothideomycetes</taxon>
        <taxon>Pleosporomycetidae</taxon>
        <taxon>Pleosporales</taxon>
        <taxon>Massarineae</taxon>
        <taxon>Periconiaceae</taxon>
        <taxon>Periconia</taxon>
    </lineage>
</organism>
<dbReference type="CDD" id="cd12285">
    <property type="entry name" value="RRM3_RBM39_like"/>
    <property type="match status" value="1"/>
</dbReference>
<dbReference type="Pfam" id="PF00076">
    <property type="entry name" value="RRM_1"/>
    <property type="match status" value="3"/>
</dbReference>
<dbReference type="SUPFAM" id="SSF54928">
    <property type="entry name" value="RNA-binding domain, RBD"/>
    <property type="match status" value="2"/>
</dbReference>
<keyword evidence="1" id="KW-0597">Phosphoprotein</keyword>
<proteinExistence type="predicted"/>
<sequence>MATAMDIESLLDEVKREQEEKERAAAAVAAASTNADNSRNDARRQDRDRDRTRDRDRDYDRDRSRRYDRYDSNRYDRDRYDRGRGDRAYETYRESNGENSKSRLGSEDQDKDQELGEKEESRTHSNKGADTDEDHGDRYRRSSSLDRYRGDRGGRDDRGGRGDRGGRYDRGGRDDRGSRRDRGDYYSGGGRNRSRSPRRERSRDRDEQRPVRIRERSREPRRRRTPSPQMANDENRDKRTIFVTQIAARVEHRHLRQFFESVGEVIDAQIVKDRVSGRSKGVGYVEFKDESSVLKAIELTGRLLKNVPVIVQHTEAEKNRASRPTATGEGGAATSNNGAPFHRLFVGNIHFSVTEDDLKDVFSPFGAIEQITLQRDDKMATRSKGYGFVQFADPRDAKEALREMNSFELAGRQIRVGLGNDKFTPESTAQLLRNFPAQAANYQGSAFSGAGGRGAYAGGSGGAFDRTNGRDDRGVSGASALDDTDMSGIDYRHVDRHKLMTNLARDQVEVPVAASSQISKAKATVVEFPQPSTGIKIENAFDPEQEFKQFGPSWAKQLESEVKDECARKYGKVVHVAADPNTDGEIYVKFSDLNGSKKALQGLNGRGFNNRVIRASYVVDFVYESLYGAAIKKH</sequence>
<dbReference type="Pfam" id="PF15519">
    <property type="entry name" value="RBM39linker"/>
    <property type="match status" value="1"/>
</dbReference>
<dbReference type="GO" id="GO:0005634">
    <property type="term" value="C:nucleus"/>
    <property type="evidence" value="ECO:0007669"/>
    <property type="project" value="InterPro"/>
</dbReference>
<feature type="compositionally biased region" description="Basic and acidic residues" evidence="5">
    <location>
        <begin position="197"/>
        <end position="218"/>
    </location>
</feature>
<gene>
    <name evidence="7" type="ORF">PDIGIT_LOCUS9600</name>
</gene>
<dbReference type="CDD" id="cd12284">
    <property type="entry name" value="RRM2_RBM23_RBM39"/>
    <property type="match status" value="1"/>
</dbReference>
<dbReference type="Gene3D" id="3.30.70.330">
    <property type="match status" value="3"/>
</dbReference>
<comment type="caution">
    <text evidence="7">The sequence shown here is derived from an EMBL/GenBank/DDBJ whole genome shotgun (WGS) entry which is preliminary data.</text>
</comment>
<dbReference type="AlphaFoldDB" id="A0A9W4XLY9"/>
<dbReference type="EMBL" id="CAOQHR010000006">
    <property type="protein sequence ID" value="CAI6336498.1"/>
    <property type="molecule type" value="Genomic_DNA"/>
</dbReference>
<feature type="domain" description="RRM" evidence="6">
    <location>
        <begin position="239"/>
        <end position="316"/>
    </location>
</feature>
<evidence type="ECO:0000256" key="4">
    <source>
        <dbReference type="PROSITE-ProRule" id="PRU00176"/>
    </source>
</evidence>
<dbReference type="PROSITE" id="PS50102">
    <property type="entry name" value="RRM"/>
    <property type="match status" value="3"/>
</dbReference>
<dbReference type="InterPro" id="IPR035979">
    <property type="entry name" value="RBD_domain_sf"/>
</dbReference>
<dbReference type="NCBIfam" id="TIGR01622">
    <property type="entry name" value="SF-CC1"/>
    <property type="match status" value="1"/>
</dbReference>
<keyword evidence="2" id="KW-0677">Repeat</keyword>
<evidence type="ECO:0000256" key="1">
    <source>
        <dbReference type="ARBA" id="ARBA00022553"/>
    </source>
</evidence>
<evidence type="ECO:0000256" key="2">
    <source>
        <dbReference type="ARBA" id="ARBA00022737"/>
    </source>
</evidence>
<feature type="compositionally biased region" description="Basic and acidic residues" evidence="5">
    <location>
        <begin position="38"/>
        <end position="184"/>
    </location>
</feature>
<feature type="domain" description="RRM" evidence="6">
    <location>
        <begin position="342"/>
        <end position="421"/>
    </location>
</feature>
<evidence type="ECO:0000256" key="3">
    <source>
        <dbReference type="ARBA" id="ARBA00022884"/>
    </source>
</evidence>
<dbReference type="OrthoDB" id="5411533at2759"/>
<dbReference type="InterPro" id="IPR006509">
    <property type="entry name" value="RBM39_SF"/>
</dbReference>
<dbReference type="GO" id="GO:0003723">
    <property type="term" value="F:RNA binding"/>
    <property type="evidence" value="ECO:0007669"/>
    <property type="project" value="UniProtKB-UniRule"/>
</dbReference>
<dbReference type="InterPro" id="IPR029123">
    <property type="entry name" value="RBM39_linker"/>
</dbReference>
<dbReference type="PANTHER" id="PTHR48036">
    <property type="entry name" value="SPLICING FACTOR (PAD-1), PUTATIVE (AFU_ORTHOLOGUE AFUA_1G15810)-RELATED"/>
    <property type="match status" value="1"/>
</dbReference>
<dbReference type="SMART" id="SM00360">
    <property type="entry name" value="RRM"/>
    <property type="match status" value="3"/>
</dbReference>
<keyword evidence="8" id="KW-1185">Reference proteome</keyword>